<proteinExistence type="predicted"/>
<comment type="catalytic activity">
    <reaction evidence="2">
        <text>2 GTP = 3',3'-c-di-GMP + 2 diphosphate</text>
        <dbReference type="Rhea" id="RHEA:24898"/>
        <dbReference type="ChEBI" id="CHEBI:33019"/>
        <dbReference type="ChEBI" id="CHEBI:37565"/>
        <dbReference type="ChEBI" id="CHEBI:58805"/>
        <dbReference type="EC" id="2.7.7.65"/>
    </reaction>
</comment>
<accession>A0A1H8VC77</accession>
<evidence type="ECO:0000259" key="3">
    <source>
        <dbReference type="PROSITE" id="PS50887"/>
    </source>
</evidence>
<evidence type="ECO:0000313" key="4">
    <source>
        <dbReference type="EMBL" id="SEP13006.1"/>
    </source>
</evidence>
<dbReference type="PANTHER" id="PTHR45138:SF9">
    <property type="entry name" value="DIGUANYLATE CYCLASE DGCM-RELATED"/>
    <property type="match status" value="1"/>
</dbReference>
<dbReference type="PANTHER" id="PTHR45138">
    <property type="entry name" value="REGULATORY COMPONENTS OF SENSORY TRANSDUCTION SYSTEM"/>
    <property type="match status" value="1"/>
</dbReference>
<dbReference type="FunFam" id="3.30.70.270:FF:000001">
    <property type="entry name" value="Diguanylate cyclase domain protein"/>
    <property type="match status" value="1"/>
</dbReference>
<dbReference type="InterPro" id="IPR029787">
    <property type="entry name" value="Nucleotide_cyclase"/>
</dbReference>
<sequence length="334" mass="37425">MNQKPSVVQILKSVPKVLTSDSRIMALLRHDALTYSSEASFDQITRLLQLSLDMEMVAISLIGDDKQMLKARQGLDLAQCSRETAFCNIAIRAYEPLVIEDTHRDARVRDNPFVTGSPFLRSYIGAPLTTADGYNLGTICAFDSKPRHFIPRDFDIVRTCAELVMNQLELRSQANLDFLTNVYNRRSFVSGLDRELARLRRSKGTAVLAFLDIDHFKRINDTFGHPVGDRVLRELAEVVTGQCRQTDLVARLGGEEFAVLLMDSDLDTAKLWADRMRKQVAESRFDGSNAIKLTVSLGLAEFGETQTTSDAITHMADSALYEAKRLGRNRVFAS</sequence>
<name>A0A1H8VC77_9RHOB</name>
<evidence type="ECO:0000256" key="2">
    <source>
        <dbReference type="ARBA" id="ARBA00034247"/>
    </source>
</evidence>
<dbReference type="InterPro" id="IPR003018">
    <property type="entry name" value="GAF"/>
</dbReference>
<dbReference type="NCBIfam" id="TIGR00254">
    <property type="entry name" value="GGDEF"/>
    <property type="match status" value="1"/>
</dbReference>
<dbReference type="SUPFAM" id="SSF55781">
    <property type="entry name" value="GAF domain-like"/>
    <property type="match status" value="1"/>
</dbReference>
<evidence type="ECO:0000313" key="5">
    <source>
        <dbReference type="Proteomes" id="UP000198893"/>
    </source>
</evidence>
<dbReference type="EC" id="2.7.7.65" evidence="1"/>
<dbReference type="STRING" id="569882.SAMN04490248_12745"/>
<dbReference type="SMART" id="SM00267">
    <property type="entry name" value="GGDEF"/>
    <property type="match status" value="1"/>
</dbReference>
<evidence type="ECO:0000256" key="1">
    <source>
        <dbReference type="ARBA" id="ARBA00012528"/>
    </source>
</evidence>
<dbReference type="Pfam" id="PF01590">
    <property type="entry name" value="GAF"/>
    <property type="match status" value="1"/>
</dbReference>
<dbReference type="SUPFAM" id="SSF55073">
    <property type="entry name" value="Nucleotide cyclase"/>
    <property type="match status" value="1"/>
</dbReference>
<organism evidence="4 5">
    <name type="scientific">Salinihabitans flavidus</name>
    <dbReference type="NCBI Taxonomy" id="569882"/>
    <lineage>
        <taxon>Bacteria</taxon>
        <taxon>Pseudomonadati</taxon>
        <taxon>Pseudomonadota</taxon>
        <taxon>Alphaproteobacteria</taxon>
        <taxon>Rhodobacterales</taxon>
        <taxon>Roseobacteraceae</taxon>
        <taxon>Salinihabitans</taxon>
    </lineage>
</organism>
<keyword evidence="5" id="KW-1185">Reference proteome</keyword>
<dbReference type="AlphaFoldDB" id="A0A1H8VC77"/>
<dbReference type="Pfam" id="PF00990">
    <property type="entry name" value="GGDEF"/>
    <property type="match status" value="1"/>
</dbReference>
<dbReference type="InterPro" id="IPR029016">
    <property type="entry name" value="GAF-like_dom_sf"/>
</dbReference>
<protein>
    <recommendedName>
        <fullName evidence="1">diguanylate cyclase</fullName>
        <ecNumber evidence="1">2.7.7.65</ecNumber>
    </recommendedName>
</protein>
<dbReference type="InterPro" id="IPR050469">
    <property type="entry name" value="Diguanylate_Cyclase"/>
</dbReference>
<dbReference type="SMART" id="SM00065">
    <property type="entry name" value="GAF"/>
    <property type="match status" value="1"/>
</dbReference>
<dbReference type="CDD" id="cd01949">
    <property type="entry name" value="GGDEF"/>
    <property type="match status" value="1"/>
</dbReference>
<feature type="domain" description="GGDEF" evidence="3">
    <location>
        <begin position="204"/>
        <end position="334"/>
    </location>
</feature>
<gene>
    <name evidence="4" type="ORF">SAMN04490248_12745</name>
</gene>
<dbReference type="PROSITE" id="PS50887">
    <property type="entry name" value="GGDEF"/>
    <property type="match status" value="1"/>
</dbReference>
<dbReference type="InterPro" id="IPR000160">
    <property type="entry name" value="GGDEF_dom"/>
</dbReference>
<dbReference type="Gene3D" id="3.30.450.40">
    <property type="match status" value="1"/>
</dbReference>
<reference evidence="4 5" key="1">
    <citation type="submission" date="2016-10" db="EMBL/GenBank/DDBJ databases">
        <authorList>
            <person name="de Groot N.N."/>
        </authorList>
    </citation>
    <scope>NUCLEOTIDE SEQUENCE [LARGE SCALE GENOMIC DNA]</scope>
    <source>
        <strain evidence="4 5">DSM 27842</strain>
    </source>
</reference>
<dbReference type="Proteomes" id="UP000198893">
    <property type="component" value="Unassembled WGS sequence"/>
</dbReference>
<dbReference type="EMBL" id="FODS01000027">
    <property type="protein sequence ID" value="SEP13006.1"/>
    <property type="molecule type" value="Genomic_DNA"/>
</dbReference>
<dbReference type="InterPro" id="IPR043128">
    <property type="entry name" value="Rev_trsase/Diguanyl_cyclase"/>
</dbReference>
<dbReference type="GO" id="GO:0052621">
    <property type="term" value="F:diguanylate cyclase activity"/>
    <property type="evidence" value="ECO:0007669"/>
    <property type="project" value="UniProtKB-EC"/>
</dbReference>
<dbReference type="Gene3D" id="3.30.70.270">
    <property type="match status" value="1"/>
</dbReference>